<dbReference type="AlphaFoldDB" id="U1RSF1"/>
<evidence type="ECO:0000313" key="1">
    <source>
        <dbReference type="EMBL" id="ERH21357.1"/>
    </source>
</evidence>
<protein>
    <submittedName>
        <fullName evidence="1">Uncharacterized protein</fullName>
    </submittedName>
</protein>
<name>U1RSF1_9ACTO</name>
<organism evidence="1 2">
    <name type="scientific">Actinomyces johnsonii F0510</name>
    <dbReference type="NCBI Taxonomy" id="1227262"/>
    <lineage>
        <taxon>Bacteria</taxon>
        <taxon>Bacillati</taxon>
        <taxon>Actinomycetota</taxon>
        <taxon>Actinomycetes</taxon>
        <taxon>Actinomycetales</taxon>
        <taxon>Actinomycetaceae</taxon>
        <taxon>Actinomyces</taxon>
    </lineage>
</organism>
<dbReference type="Proteomes" id="UP000016498">
    <property type="component" value="Unassembled WGS sequence"/>
</dbReference>
<reference evidence="1 2" key="1">
    <citation type="submission" date="2013-06" db="EMBL/GenBank/DDBJ databases">
        <authorList>
            <person name="Weinstock G."/>
            <person name="Sodergren E."/>
            <person name="Lobos E.A."/>
            <person name="Fulton L."/>
            <person name="Fulton R."/>
            <person name="Courtney L."/>
            <person name="Fronick C."/>
            <person name="O'Laughlin M."/>
            <person name="Godfrey J."/>
            <person name="Wilson R.M."/>
            <person name="Miner T."/>
            <person name="Farmer C."/>
            <person name="Delehaunty K."/>
            <person name="Cordes M."/>
            <person name="Minx P."/>
            <person name="Tomlinson C."/>
            <person name="Chen J."/>
            <person name="Wollam A."/>
            <person name="Pepin K.H."/>
            <person name="Bhonagiri V."/>
            <person name="Zhang X."/>
            <person name="Warren W."/>
            <person name="Mitreva M."/>
            <person name="Mardis E.R."/>
            <person name="Wilson R.K."/>
        </authorList>
    </citation>
    <scope>NUCLEOTIDE SEQUENCE [LARGE SCALE GENOMIC DNA]</scope>
    <source>
        <strain evidence="1 2">F0510</strain>
    </source>
</reference>
<evidence type="ECO:0000313" key="2">
    <source>
        <dbReference type="Proteomes" id="UP000016498"/>
    </source>
</evidence>
<comment type="caution">
    <text evidence="1">The sequence shown here is derived from an EMBL/GenBank/DDBJ whole genome shotgun (WGS) entry which is preliminary data.</text>
</comment>
<proteinExistence type="predicted"/>
<dbReference type="EMBL" id="AWSD01000070">
    <property type="protein sequence ID" value="ERH21357.1"/>
    <property type="molecule type" value="Genomic_DNA"/>
</dbReference>
<dbReference type="HOGENOM" id="CLU_3211337_0_0_11"/>
<gene>
    <name evidence="1" type="ORF">HMPREF1549_00740</name>
</gene>
<sequence>MNEERYPQGGVVGVLTVQVILHDSVMGIRYYAYAVEKEKCACSE</sequence>
<accession>U1RSF1</accession>